<dbReference type="SMART" id="SM01188">
    <property type="entry name" value="ELK"/>
    <property type="match status" value="1"/>
</dbReference>
<dbReference type="InterPro" id="IPR009057">
    <property type="entry name" value="Homeodomain-like_sf"/>
</dbReference>
<dbReference type="SUPFAM" id="SSF46689">
    <property type="entry name" value="Homeodomain-like"/>
    <property type="match status" value="1"/>
</dbReference>
<evidence type="ECO:0000313" key="6">
    <source>
        <dbReference type="EMBL" id="SPD26535.1"/>
    </source>
</evidence>
<dbReference type="InterPro" id="IPR008422">
    <property type="entry name" value="KN_HD"/>
</dbReference>
<dbReference type="InterPro" id="IPR005539">
    <property type="entry name" value="ELK_dom"/>
</dbReference>
<accession>A0A2N9IQ97</accession>
<evidence type="ECO:0000256" key="4">
    <source>
        <dbReference type="ARBA" id="ARBA00023242"/>
    </source>
</evidence>
<dbReference type="AlphaFoldDB" id="A0A2N9IQ97"/>
<dbReference type="SUPFAM" id="SSF53335">
    <property type="entry name" value="S-adenosyl-L-methionine-dependent methyltransferases"/>
    <property type="match status" value="1"/>
</dbReference>
<dbReference type="Pfam" id="PF01209">
    <property type="entry name" value="Ubie_methyltran"/>
    <property type="match status" value="1"/>
</dbReference>
<dbReference type="GO" id="GO:0005634">
    <property type="term" value="C:nucleus"/>
    <property type="evidence" value="ECO:0007669"/>
    <property type="project" value="UniProtKB-SubCell"/>
</dbReference>
<sequence>MEVQEAQLRGEDRGLKDKLLRRFGSHIGTLKLEFSKKKKKGKLPREARQTLLEWWNVHYKWPYPTEADKIALAESTSLDQKQINNWNLDVEDLDFTLNFAPPPLKKQVWMFVPYISSHISLTTEGGGLAVKGVVPSGLGCGGPRFESRNGKRLGLNPTIPTLDPLVLSWGWDNSYGSPVPSGPSGSNCQLLHIGKAWSLKLATRISSEHWWVEGNALELPFSDGYFDAISMGYGLRNVVDKERAMQEMFRVLKPGSRASVLDFNKSTQPFTDLIQEWMIDNVVVPVATGYGLAKEYEYLKSSIKEFLTGKELERLALQVGFSNATHYEISGGLMGNLVATR</sequence>
<keyword evidence="4" id="KW-0539">Nucleus</keyword>
<dbReference type="InterPro" id="IPR029063">
    <property type="entry name" value="SAM-dependent_MTases_sf"/>
</dbReference>
<evidence type="ECO:0000259" key="5">
    <source>
        <dbReference type="SMART" id="SM01188"/>
    </source>
</evidence>
<name>A0A2N9IQ97_FAGSY</name>
<dbReference type="EMBL" id="OIVN01006159">
    <property type="protein sequence ID" value="SPD26535.1"/>
    <property type="molecule type" value="Genomic_DNA"/>
</dbReference>
<keyword evidence="3" id="KW-0371">Homeobox</keyword>
<feature type="domain" description="ELK" evidence="5">
    <location>
        <begin position="14"/>
        <end position="35"/>
    </location>
</feature>
<dbReference type="Gene3D" id="3.40.50.150">
    <property type="entry name" value="Vaccinia Virus protein VP39"/>
    <property type="match status" value="1"/>
</dbReference>
<dbReference type="PANTHER" id="PTHR11850">
    <property type="entry name" value="HOMEOBOX PROTEIN TRANSCRIPTION FACTORS"/>
    <property type="match status" value="1"/>
</dbReference>
<reference evidence="6" key="1">
    <citation type="submission" date="2018-02" db="EMBL/GenBank/DDBJ databases">
        <authorList>
            <person name="Cohen D.B."/>
            <person name="Kent A.D."/>
        </authorList>
    </citation>
    <scope>NUCLEOTIDE SEQUENCE</scope>
</reference>
<keyword evidence="2" id="KW-0238">DNA-binding</keyword>
<dbReference type="InterPro" id="IPR050224">
    <property type="entry name" value="TALE_homeobox"/>
</dbReference>
<evidence type="ECO:0000256" key="2">
    <source>
        <dbReference type="ARBA" id="ARBA00023125"/>
    </source>
</evidence>
<gene>
    <name evidence="6" type="ORF">FSB_LOCUS54417</name>
</gene>
<protein>
    <recommendedName>
        <fullName evidence="5">ELK domain-containing protein</fullName>
    </recommendedName>
</protein>
<dbReference type="GO" id="GO:0006355">
    <property type="term" value="P:regulation of DNA-templated transcription"/>
    <property type="evidence" value="ECO:0007669"/>
    <property type="project" value="InterPro"/>
</dbReference>
<dbReference type="Gene3D" id="1.10.10.60">
    <property type="entry name" value="Homeodomain-like"/>
    <property type="match status" value="1"/>
</dbReference>
<evidence type="ECO:0000256" key="3">
    <source>
        <dbReference type="ARBA" id="ARBA00023155"/>
    </source>
</evidence>
<dbReference type="Pfam" id="PF05920">
    <property type="entry name" value="Homeobox_KN"/>
    <property type="match status" value="1"/>
</dbReference>
<comment type="subcellular location">
    <subcellularLocation>
        <location evidence="1">Nucleus</location>
    </subcellularLocation>
</comment>
<dbReference type="CDD" id="cd00086">
    <property type="entry name" value="homeodomain"/>
    <property type="match status" value="1"/>
</dbReference>
<evidence type="ECO:0000256" key="1">
    <source>
        <dbReference type="ARBA" id="ARBA00004123"/>
    </source>
</evidence>
<dbReference type="GO" id="GO:0003677">
    <property type="term" value="F:DNA binding"/>
    <property type="evidence" value="ECO:0007669"/>
    <property type="project" value="UniProtKB-KW"/>
</dbReference>
<organism evidence="6">
    <name type="scientific">Fagus sylvatica</name>
    <name type="common">Beechnut</name>
    <dbReference type="NCBI Taxonomy" id="28930"/>
    <lineage>
        <taxon>Eukaryota</taxon>
        <taxon>Viridiplantae</taxon>
        <taxon>Streptophyta</taxon>
        <taxon>Embryophyta</taxon>
        <taxon>Tracheophyta</taxon>
        <taxon>Spermatophyta</taxon>
        <taxon>Magnoliopsida</taxon>
        <taxon>eudicotyledons</taxon>
        <taxon>Gunneridae</taxon>
        <taxon>Pentapetalae</taxon>
        <taxon>rosids</taxon>
        <taxon>fabids</taxon>
        <taxon>Fagales</taxon>
        <taxon>Fagaceae</taxon>
        <taxon>Fagus</taxon>
    </lineage>
</organism>
<proteinExistence type="predicted"/>
<dbReference type="Pfam" id="PF03789">
    <property type="entry name" value="ELK"/>
    <property type="match status" value="1"/>
</dbReference>
<dbReference type="InterPro" id="IPR001356">
    <property type="entry name" value="HD"/>
</dbReference>